<dbReference type="PANTHER" id="PTHR10267">
    <property type="entry name" value="DNA POLYMERASE SUBUNIT GAMMA-1"/>
    <property type="match status" value="1"/>
</dbReference>
<dbReference type="EMBL" id="CAJVPI010000331">
    <property type="protein sequence ID" value="CAG8520535.1"/>
    <property type="molecule type" value="Genomic_DNA"/>
</dbReference>
<dbReference type="Pfam" id="PF00476">
    <property type="entry name" value="DNA_pol_A"/>
    <property type="match status" value="1"/>
</dbReference>
<dbReference type="InterPro" id="IPR001098">
    <property type="entry name" value="DNA-dir_DNA_pol_A_palm_dom"/>
</dbReference>
<gene>
    <name evidence="8" type="ORF">PBRASI_LOCUS3601</name>
</gene>
<evidence type="ECO:0000256" key="4">
    <source>
        <dbReference type="ARBA" id="ARBA00022932"/>
    </source>
</evidence>
<dbReference type="GO" id="GO:0003677">
    <property type="term" value="F:DNA binding"/>
    <property type="evidence" value="ECO:0007669"/>
    <property type="project" value="InterPro"/>
</dbReference>
<keyword evidence="4" id="KW-0239">DNA-directed DNA polymerase</keyword>
<comment type="caution">
    <text evidence="8">The sequence shown here is derived from an EMBL/GenBank/DDBJ whole genome shotgun (WGS) entry which is preliminary data.</text>
</comment>
<organism evidence="8 9">
    <name type="scientific">Paraglomus brasilianum</name>
    <dbReference type="NCBI Taxonomy" id="144538"/>
    <lineage>
        <taxon>Eukaryota</taxon>
        <taxon>Fungi</taxon>
        <taxon>Fungi incertae sedis</taxon>
        <taxon>Mucoromycota</taxon>
        <taxon>Glomeromycotina</taxon>
        <taxon>Glomeromycetes</taxon>
        <taxon>Paraglomerales</taxon>
        <taxon>Paraglomeraceae</taxon>
        <taxon>Paraglomus</taxon>
    </lineage>
</organism>
<dbReference type="GO" id="GO:0003887">
    <property type="term" value="F:DNA-directed DNA polymerase activity"/>
    <property type="evidence" value="ECO:0007669"/>
    <property type="project" value="UniProtKB-KW"/>
</dbReference>
<dbReference type="Proteomes" id="UP000789739">
    <property type="component" value="Unassembled WGS sequence"/>
</dbReference>
<evidence type="ECO:0000259" key="7">
    <source>
        <dbReference type="SMART" id="SM00482"/>
    </source>
</evidence>
<evidence type="ECO:0000313" key="8">
    <source>
        <dbReference type="EMBL" id="CAG8520535.1"/>
    </source>
</evidence>
<dbReference type="PRINTS" id="PR00867">
    <property type="entry name" value="DNAPOLG"/>
</dbReference>
<evidence type="ECO:0000256" key="6">
    <source>
        <dbReference type="SAM" id="MobiDB-lite"/>
    </source>
</evidence>
<dbReference type="SMART" id="SM00482">
    <property type="entry name" value="POLAc"/>
    <property type="match status" value="1"/>
</dbReference>
<protein>
    <recommendedName>
        <fullName evidence="1">DNA-directed DNA polymerase</fullName>
        <ecNumber evidence="1">2.7.7.7</ecNumber>
    </recommendedName>
    <alternativeName>
        <fullName evidence="5">Mitochondrial DNA polymerase catalytic subunit</fullName>
    </alternativeName>
</protein>
<evidence type="ECO:0000256" key="5">
    <source>
        <dbReference type="ARBA" id="ARBA00031966"/>
    </source>
</evidence>
<proteinExistence type="predicted"/>
<feature type="domain" description="DNA-directed DNA polymerase family A palm" evidence="7">
    <location>
        <begin position="694"/>
        <end position="922"/>
    </location>
</feature>
<evidence type="ECO:0000313" key="9">
    <source>
        <dbReference type="Proteomes" id="UP000789739"/>
    </source>
</evidence>
<dbReference type="Gene3D" id="3.30.420.390">
    <property type="match status" value="2"/>
</dbReference>
<dbReference type="InterPro" id="IPR012337">
    <property type="entry name" value="RNaseH-like_sf"/>
</dbReference>
<dbReference type="InterPro" id="IPR002297">
    <property type="entry name" value="DNA-dir_DNA_pol_A_mt"/>
</dbReference>
<dbReference type="Gene3D" id="3.30.70.370">
    <property type="match status" value="1"/>
</dbReference>
<dbReference type="GO" id="GO:0006264">
    <property type="term" value="P:mitochondrial DNA replication"/>
    <property type="evidence" value="ECO:0007669"/>
    <property type="project" value="TreeGrafter"/>
</dbReference>
<dbReference type="PROSITE" id="PS00447">
    <property type="entry name" value="DNA_POLYMERASE_A"/>
    <property type="match status" value="1"/>
</dbReference>
<evidence type="ECO:0000256" key="3">
    <source>
        <dbReference type="ARBA" id="ARBA00022695"/>
    </source>
</evidence>
<dbReference type="InterPro" id="IPR043502">
    <property type="entry name" value="DNA/RNA_pol_sf"/>
</dbReference>
<feature type="compositionally biased region" description="Basic residues" evidence="6">
    <location>
        <begin position="1055"/>
        <end position="1067"/>
    </location>
</feature>
<feature type="region of interest" description="Disordered" evidence="6">
    <location>
        <begin position="1039"/>
        <end position="1083"/>
    </location>
</feature>
<name>A0A9N9A657_9GLOM</name>
<keyword evidence="9" id="KW-1185">Reference proteome</keyword>
<reference evidence="8" key="1">
    <citation type="submission" date="2021-06" db="EMBL/GenBank/DDBJ databases">
        <authorList>
            <person name="Kallberg Y."/>
            <person name="Tangrot J."/>
            <person name="Rosling A."/>
        </authorList>
    </citation>
    <scope>NUCLEOTIDE SEQUENCE</scope>
    <source>
        <strain evidence="8">BR232B</strain>
    </source>
</reference>
<dbReference type="InterPro" id="IPR041336">
    <property type="entry name" value="DNApol_Exo"/>
</dbReference>
<evidence type="ECO:0000256" key="2">
    <source>
        <dbReference type="ARBA" id="ARBA00022679"/>
    </source>
</evidence>
<dbReference type="InterPro" id="IPR019760">
    <property type="entry name" value="DNA-dir_DNA_pol_A_CS"/>
</dbReference>
<dbReference type="PANTHER" id="PTHR10267:SF0">
    <property type="entry name" value="DNA POLYMERASE SUBUNIT GAMMA-1"/>
    <property type="match status" value="1"/>
</dbReference>
<dbReference type="GO" id="GO:0005760">
    <property type="term" value="C:gamma DNA polymerase complex"/>
    <property type="evidence" value="ECO:0007669"/>
    <property type="project" value="InterPro"/>
</dbReference>
<dbReference type="GO" id="GO:0008408">
    <property type="term" value="F:3'-5' exonuclease activity"/>
    <property type="evidence" value="ECO:0007669"/>
    <property type="project" value="TreeGrafter"/>
</dbReference>
<dbReference type="AlphaFoldDB" id="A0A9N9A657"/>
<keyword evidence="2" id="KW-0808">Transferase</keyword>
<dbReference type="Gene3D" id="1.10.150.20">
    <property type="entry name" value="5' to 3' exonuclease, C-terminal subdomain"/>
    <property type="match status" value="1"/>
</dbReference>
<accession>A0A9N9A657</accession>
<dbReference type="Pfam" id="PF18136">
    <property type="entry name" value="DNApol_Exo"/>
    <property type="match status" value="1"/>
</dbReference>
<dbReference type="OrthoDB" id="5588663at2759"/>
<dbReference type="EC" id="2.7.7.7" evidence="1"/>
<sequence length="1083" mass="123913">MPSVLYRIEKNSIVSRIYRTILQQTRISRSQRTFANIVENKNDDATSIKEITNDFDVVMLPDWLYEQVFPGQTKRPTVPPAREKVAMKHLEKQGLLGKATEPVPHLAEFQLPKLCGNTIAEHFWKIGEEQARPIREIALEFSKINLPQKPQDHEWLFKANWTRYISGEKPKSVAFPNEELLCFDTEVAIKDDPHHPLLAVAASPTAWYCWISPRLIEHRKMLKKLAKTKPKKIKNEVTESPKKQKALGYLIPMGELGKCRLIVGHNVGYDRARIKEEYNTKITCNRFLDTMALHIAVSGLCTQQRPSWIKFDKATEESDYEYLLEAKDFKKVYDVSSMNSLANVAKFHSQVQLDKSQRDYFVTGSLDEIVDPKVLPQLISYCASDVEATHVVYRKVFPRFLELCPHPVSFAGIIHMGNMFLTTSSDWDMYIKAAESVYLEQSSSIKKSLIALANQAISQWEKDPESVQKNHWLKQLDWSPAPPRARKLVNYPKWYRDCYKNKAKELNLTARSRTAPILLELSWMGFPMYHSKVYGWMFRVPSDDTEFCTKAKKIVFKTSPDDEEYEERYATDTEGRYYKIPHKDGDDARCGSPLAKHYINAFENKILSSGYPEAREALSMNAACSYWISARERIKSQMVIYGNRKDFKGLGFKMPKGKTPGMILPQTITMGTVTRRAVEKTWMTASNAKENRIGSELKAMIQAPVGYKFVGADVDSEELWIASLIGDSSFKSHGATAMGWMTLQGTKAAGTDMHSRTAKILGISRNHAKIFNYGRIYGAGLKFAIQLLRQFNENITEEEAKNRVEDLYRQTKGSKLFSKGNNMSFWYGGSESFMFNNLEDIATDENPKTPVLKCCITEALKSQIVKNDYMTSRVNWAVQSSGVDYLHLLLVSMEYLTKKYNIDARFMLSVHDEIRYLVNDKDAYRAALALQISNLWTRVMFSYMLGIQDLPLSVAFFSSIDIDHVLRKEVDMDCKTLSFPQAIEKGASVTIQKILEVEKTLEVENSQDGDIPELSEESTKLLEPLQLKKDDVISLRMQAATTEEEARAELTSSRKSTHSRTRTRRNHSNSERPYNVPNETVEN</sequence>
<keyword evidence="3" id="KW-0548">Nucleotidyltransferase</keyword>
<evidence type="ECO:0000256" key="1">
    <source>
        <dbReference type="ARBA" id="ARBA00012417"/>
    </source>
</evidence>
<dbReference type="SUPFAM" id="SSF53098">
    <property type="entry name" value="Ribonuclease H-like"/>
    <property type="match status" value="1"/>
</dbReference>
<dbReference type="SUPFAM" id="SSF56672">
    <property type="entry name" value="DNA/RNA polymerases"/>
    <property type="match status" value="1"/>
</dbReference>